<evidence type="ECO:0000313" key="3">
    <source>
        <dbReference type="Proteomes" id="UP000499080"/>
    </source>
</evidence>
<protein>
    <submittedName>
        <fullName evidence="2">Uncharacterized protein</fullName>
    </submittedName>
</protein>
<accession>A0A4Y2L0S9</accession>
<organism evidence="2 3">
    <name type="scientific">Araneus ventricosus</name>
    <name type="common">Orbweaver spider</name>
    <name type="synonym">Epeira ventricosa</name>
    <dbReference type="NCBI Taxonomy" id="182803"/>
    <lineage>
        <taxon>Eukaryota</taxon>
        <taxon>Metazoa</taxon>
        <taxon>Ecdysozoa</taxon>
        <taxon>Arthropoda</taxon>
        <taxon>Chelicerata</taxon>
        <taxon>Arachnida</taxon>
        <taxon>Araneae</taxon>
        <taxon>Araneomorphae</taxon>
        <taxon>Entelegynae</taxon>
        <taxon>Araneoidea</taxon>
        <taxon>Araneidae</taxon>
        <taxon>Araneus</taxon>
    </lineage>
</organism>
<gene>
    <name evidence="2" type="ORF">AVEN_124020_1</name>
</gene>
<feature type="compositionally biased region" description="Basic and acidic residues" evidence="1">
    <location>
        <begin position="78"/>
        <end position="98"/>
    </location>
</feature>
<evidence type="ECO:0000256" key="1">
    <source>
        <dbReference type="SAM" id="MobiDB-lite"/>
    </source>
</evidence>
<evidence type="ECO:0000313" key="2">
    <source>
        <dbReference type="EMBL" id="GBN07447.1"/>
    </source>
</evidence>
<comment type="caution">
    <text evidence="2">The sequence shown here is derived from an EMBL/GenBank/DDBJ whole genome shotgun (WGS) entry which is preliminary data.</text>
</comment>
<dbReference type="Proteomes" id="UP000499080">
    <property type="component" value="Unassembled WGS sequence"/>
</dbReference>
<dbReference type="EMBL" id="BGPR01005160">
    <property type="protein sequence ID" value="GBN07447.1"/>
    <property type="molecule type" value="Genomic_DNA"/>
</dbReference>
<keyword evidence="3" id="KW-1185">Reference proteome</keyword>
<sequence length="98" mass="10570">MHCLRRREGESEVSIRTGSLVNASSGIFTTSLGQTGRRPSLLEDTLVEVDHCPPPFHPLQLMPLGDRNSSASVLKSPTDGDTRPDSASTERRKLGAPS</sequence>
<reference evidence="2 3" key="1">
    <citation type="journal article" date="2019" name="Sci. Rep.">
        <title>Orb-weaving spider Araneus ventricosus genome elucidates the spidroin gene catalogue.</title>
        <authorList>
            <person name="Kono N."/>
            <person name="Nakamura H."/>
            <person name="Ohtoshi R."/>
            <person name="Moran D.A.P."/>
            <person name="Shinohara A."/>
            <person name="Yoshida Y."/>
            <person name="Fujiwara M."/>
            <person name="Mori M."/>
            <person name="Tomita M."/>
            <person name="Arakawa K."/>
        </authorList>
    </citation>
    <scope>NUCLEOTIDE SEQUENCE [LARGE SCALE GENOMIC DNA]</scope>
</reference>
<name>A0A4Y2L0S9_ARAVE</name>
<feature type="region of interest" description="Disordered" evidence="1">
    <location>
        <begin position="57"/>
        <end position="98"/>
    </location>
</feature>
<dbReference type="AlphaFoldDB" id="A0A4Y2L0S9"/>
<proteinExistence type="predicted"/>